<accession>A0A5N7IJV0</accession>
<keyword evidence="1" id="KW-1133">Transmembrane helix</keyword>
<dbReference type="EMBL" id="SPSF01000014">
    <property type="protein sequence ID" value="MPQ61254.1"/>
    <property type="molecule type" value="Genomic_DNA"/>
</dbReference>
<evidence type="ECO:0000313" key="3">
    <source>
        <dbReference type="Proteomes" id="UP000342249"/>
    </source>
</evidence>
<organism evidence="2 3">
    <name type="scientific">Clostridium estertheticum</name>
    <dbReference type="NCBI Taxonomy" id="238834"/>
    <lineage>
        <taxon>Bacteria</taxon>
        <taxon>Bacillati</taxon>
        <taxon>Bacillota</taxon>
        <taxon>Clostridia</taxon>
        <taxon>Eubacteriales</taxon>
        <taxon>Clostridiaceae</taxon>
        <taxon>Clostridium</taxon>
    </lineage>
</organism>
<sequence>MMILFVFGIIGHVYKIDLIAGLCDTSFLSCVLYIYIKNDMMKAIIKIFSIIYLIGQVIAYGFNIEGLKTYVSFNNGNGTTTSIVSTVFPLILAFISYYIFQLFNKKNKI</sequence>
<dbReference type="AlphaFoldDB" id="A0A5N7IJV0"/>
<feature type="transmembrane region" description="Helical" evidence="1">
    <location>
        <begin position="82"/>
        <end position="100"/>
    </location>
</feature>
<dbReference type="RefSeq" id="WP_162523053.1">
    <property type="nucleotide sequence ID" value="NZ_SPSE01000015.1"/>
</dbReference>
<dbReference type="Proteomes" id="UP000342249">
    <property type="component" value="Unassembled WGS sequence"/>
</dbReference>
<evidence type="ECO:0000313" key="2">
    <source>
        <dbReference type="EMBL" id="MPQ61254.1"/>
    </source>
</evidence>
<protein>
    <submittedName>
        <fullName evidence="2">Uncharacterized protein</fullName>
    </submittedName>
</protein>
<keyword evidence="1" id="KW-0472">Membrane</keyword>
<evidence type="ECO:0000256" key="1">
    <source>
        <dbReference type="SAM" id="Phobius"/>
    </source>
</evidence>
<reference evidence="2 3" key="1">
    <citation type="journal article" date="2019" name="Lett. Appl. Microbiol.">
        <title>A case of 'blown pack' spoilage of vacuum-packaged pork likely associated with Clostridium estertheticum in Canada.</title>
        <authorList>
            <person name="Zhang P."/>
            <person name="Ward P."/>
            <person name="McMullen L.M."/>
            <person name="Yang X."/>
        </authorList>
    </citation>
    <scope>NUCLEOTIDE SEQUENCE [LARGE SCALE GENOMIC DNA]</scope>
    <source>
        <strain evidence="2 3">MA19</strain>
    </source>
</reference>
<comment type="caution">
    <text evidence="2">The sequence shown here is derived from an EMBL/GenBank/DDBJ whole genome shotgun (WGS) entry which is preliminary data.</text>
</comment>
<feature type="transmembrane region" description="Helical" evidence="1">
    <location>
        <begin position="43"/>
        <end position="62"/>
    </location>
</feature>
<feature type="transmembrane region" description="Helical" evidence="1">
    <location>
        <begin position="12"/>
        <end position="36"/>
    </location>
</feature>
<gene>
    <name evidence="2" type="ORF">E4V82_03915</name>
</gene>
<name>A0A5N7IJV0_9CLOT</name>
<keyword evidence="1" id="KW-0812">Transmembrane</keyword>
<proteinExistence type="predicted"/>